<dbReference type="CDD" id="cd15488">
    <property type="entry name" value="Tm-1-like"/>
    <property type="match status" value="1"/>
</dbReference>
<dbReference type="AlphaFoldDB" id="A0A7G7G538"/>
<dbReference type="NCBIfam" id="NF002674">
    <property type="entry name" value="PRK02399.1-2"/>
    <property type="match status" value="1"/>
</dbReference>
<dbReference type="PANTHER" id="PTHR31862:SF1">
    <property type="entry name" value="UPF0261 DOMAIN PROTEIN (AFU_ORTHOLOGUE AFUA_1G10120)"/>
    <property type="match status" value="1"/>
</dbReference>
<evidence type="ECO:0000259" key="1">
    <source>
        <dbReference type="Pfam" id="PF06792"/>
    </source>
</evidence>
<dbReference type="PIRSF" id="PIRSF033271">
    <property type="entry name" value="UCP033271"/>
    <property type="match status" value="1"/>
</dbReference>
<dbReference type="InterPro" id="IPR056778">
    <property type="entry name" value="UPF0261_C"/>
</dbReference>
<dbReference type="PANTHER" id="PTHR31862">
    <property type="entry name" value="UPF0261 DOMAIN PROTEIN (AFU_ORTHOLOGUE AFUA_1G10120)"/>
    <property type="match status" value="1"/>
</dbReference>
<evidence type="ECO:0000259" key="2">
    <source>
        <dbReference type="Pfam" id="PF23189"/>
    </source>
</evidence>
<feature type="domain" description="UPF0261" evidence="2">
    <location>
        <begin position="191"/>
        <end position="405"/>
    </location>
</feature>
<dbReference type="GO" id="GO:0005524">
    <property type="term" value="F:ATP binding"/>
    <property type="evidence" value="ECO:0007669"/>
    <property type="project" value="UniProtKB-KW"/>
</dbReference>
<dbReference type="Proteomes" id="UP000515237">
    <property type="component" value="Chromosome"/>
</dbReference>
<accession>A0A7G7G538</accession>
<organism evidence="3 4">
    <name type="scientific">Adhaeribacter swui</name>
    <dbReference type="NCBI Taxonomy" id="2086471"/>
    <lineage>
        <taxon>Bacteria</taxon>
        <taxon>Pseudomonadati</taxon>
        <taxon>Bacteroidota</taxon>
        <taxon>Cytophagia</taxon>
        <taxon>Cytophagales</taxon>
        <taxon>Hymenobacteraceae</taxon>
        <taxon>Adhaeribacter</taxon>
    </lineage>
</organism>
<reference evidence="3 4" key="1">
    <citation type="journal article" date="2018" name="Int. J. Syst. Evol. Microbiol.">
        <title>Adhaeribacter swui sp. nov., isolated from wet mud.</title>
        <authorList>
            <person name="Kim D.U."/>
            <person name="Kim K.W."/>
            <person name="Kang M.S."/>
            <person name="Kim J.Y."/>
            <person name="Jang J.H."/>
            <person name="Kim M.K."/>
        </authorList>
    </citation>
    <scope>NUCLEOTIDE SEQUENCE [LARGE SCALE GENOMIC DNA]</scope>
    <source>
        <strain evidence="3 4">KCTC 52873</strain>
    </source>
</reference>
<dbReference type="InterPro" id="IPR044122">
    <property type="entry name" value="UPF0261_N"/>
</dbReference>
<keyword evidence="3" id="KW-0547">Nucleotide-binding</keyword>
<proteinExistence type="predicted"/>
<dbReference type="RefSeq" id="WP_185273052.1">
    <property type="nucleotide sequence ID" value="NZ_CP055156.1"/>
</dbReference>
<keyword evidence="3" id="KW-0067">ATP-binding</keyword>
<name>A0A7G7G538_9BACT</name>
<dbReference type="Gene3D" id="3.40.50.12020">
    <property type="entry name" value="Uncharacterised protein family UPF0261, NN domain"/>
    <property type="match status" value="1"/>
</dbReference>
<dbReference type="Pfam" id="PF06792">
    <property type="entry name" value="UPF0261"/>
    <property type="match status" value="1"/>
</dbReference>
<evidence type="ECO:0000313" key="3">
    <source>
        <dbReference type="EMBL" id="QNF32272.1"/>
    </source>
</evidence>
<dbReference type="Gene3D" id="3.40.50.12030">
    <property type="entry name" value="Uncharacterised protein family UPF0261, NC domain"/>
    <property type="match status" value="1"/>
</dbReference>
<feature type="domain" description="UPF0261" evidence="1">
    <location>
        <begin position="7"/>
        <end position="181"/>
    </location>
</feature>
<dbReference type="EMBL" id="CP055156">
    <property type="protein sequence ID" value="QNF32272.1"/>
    <property type="molecule type" value="Genomic_DNA"/>
</dbReference>
<dbReference type="InterPro" id="IPR008322">
    <property type="entry name" value="UPF0261"/>
</dbReference>
<evidence type="ECO:0000313" key="4">
    <source>
        <dbReference type="Proteomes" id="UP000515237"/>
    </source>
</evidence>
<dbReference type="Pfam" id="PF23189">
    <property type="entry name" value="UPF0261_C"/>
    <property type="match status" value="1"/>
</dbReference>
<sequence length="418" mass="44663">MKADSPYILMLGCFDTKEEVFSFLRDQLLAHGLNVLTLNTGVLGTTALFPVDYEAEQVAQAAGHVLEAIREKQDRGFAVDVMGQGAARLVADLVKKGGMQAAIGMGGGGGTYITLAAMQSIPLGVPKLCLTTLATKDLSRQIGIKDITLVPSVVDLAGLNSISSLLISQAAAAISAMSRVKNQKFKNSGKSIAISMFGNTTACVDRCSKLLNEQGYETMAFHATGVGGQTMEALIRENYFAAVLDVTTTELADDLCGGILSAGPERLTAAAEMGIPQVVVPGCLDMVNFAQKETVPRSYHSRQFYNWAPDVTLMRTNAEENQQLGEQLATKLNGARGPVTIVLPLRGISQISASGGVFHRPEVDQVLFSTIKAHAKAPVQVKEVDAHINDAAFADFLVSTLLEMIQENQEKLKEKANF</sequence>
<keyword evidence="4" id="KW-1185">Reference proteome</keyword>
<protein>
    <submittedName>
        <fullName evidence="3">Tm-1-like ATP-binding domain-containing protein</fullName>
    </submittedName>
</protein>
<dbReference type="InterPro" id="IPR051353">
    <property type="entry name" value="Tobamovirus_resist_UPF0261"/>
</dbReference>
<dbReference type="KEGG" id="aswu:HUW51_05830"/>
<gene>
    <name evidence="3" type="ORF">HUW51_05830</name>
</gene>